<protein>
    <submittedName>
        <fullName evidence="2">Uncharacterized protein</fullName>
    </submittedName>
</protein>
<proteinExistence type="predicted"/>
<evidence type="ECO:0000256" key="1">
    <source>
        <dbReference type="SAM" id="MobiDB-lite"/>
    </source>
</evidence>
<name>A0ABW4PQ33_9ACTN</name>
<feature type="compositionally biased region" description="Low complexity" evidence="1">
    <location>
        <begin position="141"/>
        <end position="163"/>
    </location>
</feature>
<feature type="region of interest" description="Disordered" evidence="1">
    <location>
        <begin position="131"/>
        <end position="171"/>
    </location>
</feature>
<comment type="caution">
    <text evidence="2">The sequence shown here is derived from an EMBL/GenBank/DDBJ whole genome shotgun (WGS) entry which is preliminary data.</text>
</comment>
<organism evidence="2 3">
    <name type="scientific">Streptomyces desertarenae</name>
    <dbReference type="NCBI Taxonomy" id="2666184"/>
    <lineage>
        <taxon>Bacteria</taxon>
        <taxon>Bacillati</taxon>
        <taxon>Actinomycetota</taxon>
        <taxon>Actinomycetes</taxon>
        <taxon>Kitasatosporales</taxon>
        <taxon>Streptomycetaceae</taxon>
        <taxon>Streptomyces</taxon>
    </lineage>
</organism>
<keyword evidence="3" id="KW-1185">Reference proteome</keyword>
<dbReference type="EMBL" id="JBHUFU010000015">
    <property type="protein sequence ID" value="MFD1832403.1"/>
    <property type="molecule type" value="Genomic_DNA"/>
</dbReference>
<sequence>MTTGLDLLAEGGTITLTDGTTVPLRYSFRALALLEARFGSVAAVQDAIDATGKKPAFGPLLQMVGAGCVGPGGFEPLVREYQDAKGERRVQDIVYRRRTDGTDLADLLHPGRLTEYISAFSAALGKALEDQARDGQGNGQAGTPTTTVSPGPSATTSPSVPSTFLPTSSGA</sequence>
<evidence type="ECO:0000313" key="3">
    <source>
        <dbReference type="Proteomes" id="UP001597365"/>
    </source>
</evidence>
<evidence type="ECO:0000313" key="2">
    <source>
        <dbReference type="EMBL" id="MFD1832403.1"/>
    </source>
</evidence>
<dbReference type="RefSeq" id="WP_380903273.1">
    <property type="nucleotide sequence ID" value="NZ_JBHUFU010000015.1"/>
</dbReference>
<accession>A0ABW4PQ33</accession>
<dbReference type="Proteomes" id="UP001597365">
    <property type="component" value="Unassembled WGS sequence"/>
</dbReference>
<gene>
    <name evidence="2" type="ORF">ACFSJS_22545</name>
</gene>
<reference evidence="3" key="1">
    <citation type="journal article" date="2019" name="Int. J. Syst. Evol. Microbiol.">
        <title>The Global Catalogue of Microorganisms (GCM) 10K type strain sequencing project: providing services to taxonomists for standard genome sequencing and annotation.</title>
        <authorList>
            <consortium name="The Broad Institute Genomics Platform"/>
            <consortium name="The Broad Institute Genome Sequencing Center for Infectious Disease"/>
            <person name="Wu L."/>
            <person name="Ma J."/>
        </authorList>
    </citation>
    <scope>NUCLEOTIDE SEQUENCE [LARGE SCALE GENOMIC DNA]</scope>
    <source>
        <strain evidence="3">CGMCC 4.7455</strain>
    </source>
</reference>